<evidence type="ECO:0000313" key="2">
    <source>
        <dbReference type="EMBL" id="KZV20996.1"/>
    </source>
</evidence>
<dbReference type="EMBL" id="KV015008">
    <property type="protein sequence ID" value="KZV20996.1"/>
    <property type="molecule type" value="Genomic_DNA"/>
</dbReference>
<gene>
    <name evidence="2" type="ORF">F511_37960</name>
</gene>
<reference evidence="2 3" key="1">
    <citation type="journal article" date="2015" name="Proc. Natl. Acad. Sci. U.S.A.">
        <title>The resurrection genome of Boea hygrometrica: A blueprint for survival of dehydration.</title>
        <authorList>
            <person name="Xiao L."/>
            <person name="Yang G."/>
            <person name="Zhang L."/>
            <person name="Yang X."/>
            <person name="Zhao S."/>
            <person name="Ji Z."/>
            <person name="Zhou Q."/>
            <person name="Hu M."/>
            <person name="Wang Y."/>
            <person name="Chen M."/>
            <person name="Xu Y."/>
            <person name="Jin H."/>
            <person name="Xiao X."/>
            <person name="Hu G."/>
            <person name="Bao F."/>
            <person name="Hu Y."/>
            <person name="Wan P."/>
            <person name="Li L."/>
            <person name="Deng X."/>
            <person name="Kuang T."/>
            <person name="Xiang C."/>
            <person name="Zhu J.K."/>
            <person name="Oliver M.J."/>
            <person name="He Y."/>
        </authorList>
    </citation>
    <scope>NUCLEOTIDE SEQUENCE [LARGE SCALE GENOMIC DNA]</scope>
    <source>
        <strain evidence="3">cv. XS01</strain>
    </source>
</reference>
<proteinExistence type="predicted"/>
<feature type="region of interest" description="Disordered" evidence="1">
    <location>
        <begin position="79"/>
        <end position="121"/>
    </location>
</feature>
<name>A0A2Z7AHG7_9LAMI</name>
<keyword evidence="3" id="KW-1185">Reference proteome</keyword>
<sequence>MLDDRRRAAAAACRRRRTCYDRLYEEIPSVKYSSRFLVQTDEGIKISVRYSEGSKTDVKKSNLIDEERANSTAEVFRKVAEERTAAGRGAGGGRNAEKTESSSESSESEAKEPPPGNVNSG</sequence>
<protein>
    <submittedName>
        <fullName evidence="2">Uncharacterized protein</fullName>
    </submittedName>
</protein>
<dbReference type="Proteomes" id="UP000250235">
    <property type="component" value="Unassembled WGS sequence"/>
</dbReference>
<organism evidence="2 3">
    <name type="scientific">Dorcoceras hygrometricum</name>
    <dbReference type="NCBI Taxonomy" id="472368"/>
    <lineage>
        <taxon>Eukaryota</taxon>
        <taxon>Viridiplantae</taxon>
        <taxon>Streptophyta</taxon>
        <taxon>Embryophyta</taxon>
        <taxon>Tracheophyta</taxon>
        <taxon>Spermatophyta</taxon>
        <taxon>Magnoliopsida</taxon>
        <taxon>eudicotyledons</taxon>
        <taxon>Gunneridae</taxon>
        <taxon>Pentapetalae</taxon>
        <taxon>asterids</taxon>
        <taxon>lamiids</taxon>
        <taxon>Lamiales</taxon>
        <taxon>Gesneriaceae</taxon>
        <taxon>Didymocarpoideae</taxon>
        <taxon>Trichosporeae</taxon>
        <taxon>Loxocarpinae</taxon>
        <taxon>Dorcoceras</taxon>
    </lineage>
</organism>
<dbReference type="AlphaFoldDB" id="A0A2Z7AHG7"/>
<evidence type="ECO:0000313" key="3">
    <source>
        <dbReference type="Proteomes" id="UP000250235"/>
    </source>
</evidence>
<evidence type="ECO:0000256" key="1">
    <source>
        <dbReference type="SAM" id="MobiDB-lite"/>
    </source>
</evidence>
<accession>A0A2Z7AHG7</accession>